<dbReference type="GO" id="GO:0007129">
    <property type="term" value="P:homologous chromosome pairing at meiosis"/>
    <property type="evidence" value="ECO:0007669"/>
    <property type="project" value="TreeGrafter"/>
</dbReference>
<dbReference type="GO" id="GO:0005634">
    <property type="term" value="C:nucleus"/>
    <property type="evidence" value="ECO:0007669"/>
    <property type="project" value="UniProtKB-SubCell"/>
</dbReference>
<protein>
    <submittedName>
        <fullName evidence="6">Fanconi anemia protein FancD2 nuclease</fullName>
    </submittedName>
</protein>
<dbReference type="GO" id="GO:0000793">
    <property type="term" value="C:condensed chromosome"/>
    <property type="evidence" value="ECO:0007669"/>
    <property type="project" value="TreeGrafter"/>
</dbReference>
<keyword evidence="7" id="KW-1185">Reference proteome</keyword>
<name>A0AAW1NAM3_POPJA</name>
<evidence type="ECO:0000313" key="6">
    <source>
        <dbReference type="EMBL" id="KAK9758738.1"/>
    </source>
</evidence>
<comment type="subcellular location">
    <subcellularLocation>
        <location evidence="1">Nucleus</location>
    </subcellularLocation>
</comment>
<dbReference type="AlphaFoldDB" id="A0AAW1NAM3"/>
<keyword evidence="3" id="KW-0832">Ubl conjugation</keyword>
<dbReference type="GO" id="GO:0070182">
    <property type="term" value="F:DNA polymerase binding"/>
    <property type="evidence" value="ECO:0007669"/>
    <property type="project" value="TreeGrafter"/>
</dbReference>
<gene>
    <name evidence="6" type="ORF">QE152_g640</name>
</gene>
<dbReference type="Pfam" id="PF14631">
    <property type="entry name" value="FancD2"/>
    <property type="match status" value="1"/>
</dbReference>
<dbReference type="Proteomes" id="UP001458880">
    <property type="component" value="Unassembled WGS sequence"/>
</dbReference>
<evidence type="ECO:0000256" key="5">
    <source>
        <dbReference type="ARBA" id="ARBA00093456"/>
    </source>
</evidence>
<dbReference type="GO" id="GO:1990918">
    <property type="term" value="P:double-strand break repair involved in meiotic recombination"/>
    <property type="evidence" value="ECO:0007669"/>
    <property type="project" value="TreeGrafter"/>
</dbReference>
<evidence type="ECO:0000256" key="2">
    <source>
        <dbReference type="ARBA" id="ARBA00022499"/>
    </source>
</evidence>
<accession>A0AAW1NAM3</accession>
<keyword evidence="4" id="KW-0539">Nucleus</keyword>
<comment type="caution">
    <text evidence="6">The sequence shown here is derived from an EMBL/GenBank/DDBJ whole genome shotgun (WGS) entry which is preliminary data.</text>
</comment>
<proteinExistence type="inferred from homology"/>
<dbReference type="GO" id="GO:0031573">
    <property type="term" value="P:mitotic intra-S DNA damage checkpoint signaling"/>
    <property type="evidence" value="ECO:0007669"/>
    <property type="project" value="TreeGrafter"/>
</dbReference>
<dbReference type="GO" id="GO:0036297">
    <property type="term" value="P:interstrand cross-link repair"/>
    <property type="evidence" value="ECO:0007669"/>
    <property type="project" value="TreeGrafter"/>
</dbReference>
<dbReference type="EMBL" id="JASPKY010000003">
    <property type="protein sequence ID" value="KAK9758738.1"/>
    <property type="molecule type" value="Genomic_DNA"/>
</dbReference>
<comment type="similarity">
    <text evidence="5">Belongs to the Fanconi anemia protein FANCD2 family.</text>
</comment>
<dbReference type="PANTHER" id="PTHR32086">
    <property type="entry name" value="FANCONI ANEMIA GROUP D2 PROTEIN"/>
    <property type="match status" value="1"/>
</dbReference>
<evidence type="ECO:0000256" key="3">
    <source>
        <dbReference type="ARBA" id="ARBA00022843"/>
    </source>
</evidence>
<dbReference type="PANTHER" id="PTHR32086:SF0">
    <property type="entry name" value="FANCONI ANEMIA GROUP D2 PROTEIN"/>
    <property type="match status" value="1"/>
</dbReference>
<sequence>MEFVLEEAIELLGEDSDQIPEFKLILNAMKYLPFINSADVTQKLLDMIEIGTIGAQLEILYSIPEIIPDSQYEEAAKKLSHILESNTELTSAIIDCLNSLNLSSETRIEIQQN</sequence>
<evidence type="ECO:0000256" key="1">
    <source>
        <dbReference type="ARBA" id="ARBA00004123"/>
    </source>
</evidence>
<organism evidence="6 7">
    <name type="scientific">Popillia japonica</name>
    <name type="common">Japanese beetle</name>
    <dbReference type="NCBI Taxonomy" id="7064"/>
    <lineage>
        <taxon>Eukaryota</taxon>
        <taxon>Metazoa</taxon>
        <taxon>Ecdysozoa</taxon>
        <taxon>Arthropoda</taxon>
        <taxon>Hexapoda</taxon>
        <taxon>Insecta</taxon>
        <taxon>Pterygota</taxon>
        <taxon>Neoptera</taxon>
        <taxon>Endopterygota</taxon>
        <taxon>Coleoptera</taxon>
        <taxon>Polyphaga</taxon>
        <taxon>Scarabaeiformia</taxon>
        <taxon>Scarabaeidae</taxon>
        <taxon>Rutelinae</taxon>
        <taxon>Popillia</taxon>
    </lineage>
</organism>
<keyword evidence="2" id="KW-1017">Isopeptide bond</keyword>
<evidence type="ECO:0000256" key="4">
    <source>
        <dbReference type="ARBA" id="ARBA00023242"/>
    </source>
</evidence>
<dbReference type="InterPro" id="IPR029448">
    <property type="entry name" value="FANCD2"/>
</dbReference>
<reference evidence="6 7" key="1">
    <citation type="journal article" date="2024" name="BMC Genomics">
        <title>De novo assembly and annotation of Popillia japonica's genome with initial clues to its potential as an invasive pest.</title>
        <authorList>
            <person name="Cucini C."/>
            <person name="Boschi S."/>
            <person name="Funari R."/>
            <person name="Cardaioli E."/>
            <person name="Iannotti N."/>
            <person name="Marturano G."/>
            <person name="Paoli F."/>
            <person name="Bruttini M."/>
            <person name="Carapelli A."/>
            <person name="Frati F."/>
            <person name="Nardi F."/>
        </authorList>
    </citation>
    <scope>NUCLEOTIDE SEQUENCE [LARGE SCALE GENOMIC DNA]</scope>
    <source>
        <strain evidence="6">DMR45628</strain>
    </source>
</reference>
<evidence type="ECO:0000313" key="7">
    <source>
        <dbReference type="Proteomes" id="UP001458880"/>
    </source>
</evidence>